<feature type="domain" description="DUF6701" evidence="1">
    <location>
        <begin position="960"/>
        <end position="1552"/>
    </location>
</feature>
<dbReference type="InterPro" id="IPR013320">
    <property type="entry name" value="ConA-like_dom_sf"/>
</dbReference>
<dbReference type="InterPro" id="IPR037221">
    <property type="entry name" value="H-type_lectin_dom_sf"/>
</dbReference>
<proteinExistence type="predicted"/>
<dbReference type="Gene3D" id="2.60.120.200">
    <property type="match status" value="1"/>
</dbReference>
<evidence type="ECO:0000313" key="3">
    <source>
        <dbReference type="Proteomes" id="UP000001982"/>
    </source>
</evidence>
<dbReference type="EMBL" id="CP000302">
    <property type="protein sequence ID" value="ABE56611.1"/>
    <property type="molecule type" value="Genomic_DNA"/>
</dbReference>
<dbReference type="eggNOG" id="COG3210">
    <property type="taxonomic scope" value="Bacteria"/>
</dbReference>
<accession>Q12IW5</accession>
<sequence>MTINYSLKTDVSGAHAWRKVLLALVMLTGLFGVPAQVSAAWDKTFIEGINAYDSNATIGFANSAYLFNAPNNAKLPAITVFDQHGACVAANGNNKAKSCKDTTPLAVLPNDRLAFSQCTSASSTNIGPPSFSTPSISVPQGEYANVSLSGGSDKTLKFTTPDGIYKLKSLSASSGRLELSSGQYWIETLSINNGVTLVFPASGTVTFFIKNNYTHQDLNLIGAPERFVIYNYGDFTLNGSARLNAYVVAQGTATLEGSASLTGAITSNQVRLNGGASVTFADTVARVTTVPNCTLPTPPAVFHMQFGQSLSGSNTVLFDKPFEAGVTPLVFAMATVSKTNSNSDGPATVTISNISATGFSWTQVEPPSPGNRYVKSVPMPEVHWIAVSPGTHELSNGTQLIAGSVQINQALLGSNSPYTQVTLPTGQNVVLNQLQSKNNNCWLTSTSQFTANGIELALDSSEVRTGNTRCQPGDISQLKNETLAYMALSQGTGTINLNGDNVKFHFGNGQTGTGSSVIDLANQCGYTTALSGFDGIPTLVAGKTSRYGGDGGWLRRCQLDSTMMSMVVDEDTYQDSDRSHVWENYSFVALEKINDSLSCFNDDFSRTEIGDDWAHKVLGSSLAPSITNGRLRLTSAIGNQATSSTYQRLFPAADNLVEIEFDYFAWSSQAGTGADGIAIILSDASITPQPGSFGGALGYAQRDNGTPGFAGGWLGIALDEYGNFSNANEGKRDGPGFRAQAVAIRGSANTSYRYLTGTNANLNPRIDVRSTANAAPNHRYKIVIDSRVSGTAMVSVLRDTQNRGNPADYIELVPPFNALSFSGQAPVPDDFYVSFTGSTGGSNNNHEMDDFKVCALKSKPVGAQVHHFEFDYSLSPLTCKAETMTVRACKNAVCDLFTDPVRASLSPHPIANGGWYFEGNNTNAVSFTNGLAQVDLRHHGITPITIGVTSSDPSTVAGSDTLCRRGSGSLSKASCSISFADSGFVFDVPDKLANKETADISIKAVKKSDTSQQCVPSFSGVSKTLNFWSSYISPSTLISPQPVTVNGRVIGQQANTATAIGLNFDANGESKFTLNYPDAGQIELNATYTGSGDDAGLVMQGSDQFVSFPVGLCITPKESAALCPNADASCKAYKEAGKAFELVIQAKAWQRDDDDIDNNGDINKYCDNLNTPNYAQTSIVLTHNLIAPKDNHLGSLSNSLYSHVAAINNSNTVSQSVSEVGVFTFSADPPREYLASSFYHIPTATSGNIGRFVPASFEVIQSSITAACGAFSYMDQGFGIGYTLAAKNITGVTTQNYIGAFAKASISLAGENANDGVDLSSRLTTPSIPTSAWDKGEALMSGSDASYFNRLSAPQVDGPFESLAIGLKVDDNDGGLALIAAADMHAGSTAMPCGSLCDAKLLGPLNTTTKLRHGRVVMDNTYGPESETLRMPVYAQYWSAGNWVNNLADACSTLSPTLDGSEQYSPALIPGQTIVRGPALVTLFQGGQELTWNNAGTVDYRGEVRAPLTVAPWLKWYWNWDSSSPNILADPRASAFFGRYRGHDRIIYWRETQ</sequence>
<dbReference type="Pfam" id="PF20419">
    <property type="entry name" value="DUF6701"/>
    <property type="match status" value="1"/>
</dbReference>
<dbReference type="STRING" id="318161.Sden_3335"/>
<keyword evidence="3" id="KW-1185">Reference proteome</keyword>
<dbReference type="KEGG" id="sdn:Sden_3335"/>
<dbReference type="Proteomes" id="UP000001982">
    <property type="component" value="Chromosome"/>
</dbReference>
<evidence type="ECO:0000259" key="1">
    <source>
        <dbReference type="Pfam" id="PF20419"/>
    </source>
</evidence>
<organism evidence="2 3">
    <name type="scientific">Shewanella denitrificans (strain OS217 / ATCC BAA-1090 / DSM 15013)</name>
    <dbReference type="NCBI Taxonomy" id="318161"/>
    <lineage>
        <taxon>Bacteria</taxon>
        <taxon>Pseudomonadati</taxon>
        <taxon>Pseudomonadota</taxon>
        <taxon>Gammaproteobacteria</taxon>
        <taxon>Alteromonadales</taxon>
        <taxon>Shewanellaceae</taxon>
        <taxon>Shewanella</taxon>
    </lineage>
</organism>
<reference evidence="2 3" key="1">
    <citation type="submission" date="2006-03" db="EMBL/GenBank/DDBJ databases">
        <title>Complete sequence of Shewanella denitrificans OS217.</title>
        <authorList>
            <consortium name="US DOE Joint Genome Institute"/>
            <person name="Copeland A."/>
            <person name="Lucas S."/>
            <person name="Lapidus A."/>
            <person name="Barry K."/>
            <person name="Detter J.C."/>
            <person name="Glavina del Rio T."/>
            <person name="Hammon N."/>
            <person name="Israni S."/>
            <person name="Dalin E."/>
            <person name="Tice H."/>
            <person name="Pitluck S."/>
            <person name="Brettin T."/>
            <person name="Bruce D."/>
            <person name="Han C."/>
            <person name="Tapia R."/>
            <person name="Gilna P."/>
            <person name="Kiss H."/>
            <person name="Schmutz J."/>
            <person name="Larimer F."/>
            <person name="Land M."/>
            <person name="Hauser L."/>
            <person name="Kyrpides N."/>
            <person name="Lykidis A."/>
            <person name="Richardson P."/>
        </authorList>
    </citation>
    <scope>NUCLEOTIDE SEQUENCE [LARGE SCALE GENOMIC DNA]</scope>
    <source>
        <strain evidence="3">OS217 / ATCC BAA-1090 / DSM 15013</strain>
    </source>
</reference>
<dbReference type="SUPFAM" id="SSF141086">
    <property type="entry name" value="Agglutinin HPA-like"/>
    <property type="match status" value="1"/>
</dbReference>
<evidence type="ECO:0000313" key="2">
    <source>
        <dbReference type="EMBL" id="ABE56611.1"/>
    </source>
</evidence>
<dbReference type="HOGENOM" id="CLU_004961_0_0_6"/>
<name>Q12IW5_SHEDO</name>
<dbReference type="CDD" id="cd06900">
    <property type="entry name" value="lectin_VcfQ"/>
    <property type="match status" value="1"/>
</dbReference>
<dbReference type="eggNOG" id="COG5571">
    <property type="taxonomic scope" value="Bacteria"/>
</dbReference>
<gene>
    <name evidence="2" type="ordered locus">Sden_3335</name>
</gene>
<protein>
    <recommendedName>
        <fullName evidence="1">DUF6701 domain-containing protein</fullName>
    </recommendedName>
</protein>
<dbReference type="InterPro" id="IPR046524">
    <property type="entry name" value="DUF6701"/>
</dbReference>
<dbReference type="InterPro" id="IPR035665">
    <property type="entry name" value="VcfQ_lectin"/>
</dbReference>
<dbReference type="SUPFAM" id="SSF49899">
    <property type="entry name" value="Concanavalin A-like lectins/glucanases"/>
    <property type="match status" value="1"/>
</dbReference>